<dbReference type="KEGG" id="hhd:HBHAL_3854"/>
<proteinExistence type="predicted"/>
<accession>I0JPX7</accession>
<dbReference type="Proteomes" id="UP000007397">
    <property type="component" value="Chromosome"/>
</dbReference>
<dbReference type="EMBL" id="HE717023">
    <property type="protein sequence ID" value="CCG46197.1"/>
    <property type="molecule type" value="Genomic_DNA"/>
</dbReference>
<name>I0JPX7_HALH3</name>
<keyword evidence="2" id="KW-1185">Reference proteome</keyword>
<protein>
    <submittedName>
        <fullName evidence="1">Uncharacterized protein</fullName>
    </submittedName>
</protein>
<dbReference type="HOGENOM" id="CLU_3374067_0_0_9"/>
<organism evidence="1 2">
    <name type="scientific">Halobacillus halophilus (strain ATCC 35676 / DSM 2266 / JCM 20832 / KCTC 3685 / LMG 17431 / NBRC 102448 / NCIMB 2269)</name>
    <name type="common">Sporosarcina halophila</name>
    <dbReference type="NCBI Taxonomy" id="866895"/>
    <lineage>
        <taxon>Bacteria</taxon>
        <taxon>Bacillati</taxon>
        <taxon>Bacillota</taxon>
        <taxon>Bacilli</taxon>
        <taxon>Bacillales</taxon>
        <taxon>Bacillaceae</taxon>
        <taxon>Halobacillus</taxon>
    </lineage>
</organism>
<evidence type="ECO:0000313" key="2">
    <source>
        <dbReference type="Proteomes" id="UP000007397"/>
    </source>
</evidence>
<dbReference type="AlphaFoldDB" id="I0JPX7"/>
<reference evidence="1 2" key="1">
    <citation type="journal article" date="2013" name="Environ. Microbiol.">
        <title>Chloride and organic osmolytes: a hybrid strategy to cope with elevated salinities by the moderately halophilic, chloride-dependent bacterium Halobacillus halophilus.</title>
        <authorList>
            <person name="Saum S.H."/>
            <person name="Pfeiffer F."/>
            <person name="Palm P."/>
            <person name="Rampp M."/>
            <person name="Schuster S.C."/>
            <person name="Muller V."/>
            <person name="Oesterhelt D."/>
        </authorList>
    </citation>
    <scope>NUCLEOTIDE SEQUENCE [LARGE SCALE GENOMIC DNA]</scope>
    <source>
        <strain evidence="2">ATCC 35676 / DSM 2266 / JCM 20832 / KCTC 3685 / LMG 17431 / NBRC 102448 / NCIMB 2269</strain>
    </source>
</reference>
<sequence>MKMLSLIFVMVRLNLKVVFCKLDDLEKARNVLDI</sequence>
<gene>
    <name evidence="1" type="ordered locus">HBHAL_3854</name>
</gene>
<evidence type="ECO:0000313" key="1">
    <source>
        <dbReference type="EMBL" id="CCG46197.1"/>
    </source>
</evidence>